<proteinExistence type="inferred from homology"/>
<evidence type="ECO:0000313" key="10">
    <source>
        <dbReference type="Proteomes" id="UP000062160"/>
    </source>
</evidence>
<evidence type="ECO:0000256" key="2">
    <source>
        <dbReference type="ARBA" id="ARBA00001947"/>
    </source>
</evidence>
<dbReference type="OrthoDB" id="9792335at2"/>
<dbReference type="Proteomes" id="UP000062160">
    <property type="component" value="Unassembled WGS sequence"/>
</dbReference>
<sequence length="426" mass="46763">MDAKNDRLKSILDKKKDEYALQLSQLVAIDTHVLGHGIDGGLEQKGQEYLIKLFEQMNADSIVKDFPSEEILEKSLNLYNEGNLGHNYDGRFNVYATFKGNGGKSIMFNGHIDTMPAGDVNKWNTPPHEPIIKNGKMYGLGVCDMKGGLMASIMAVDLLKEAGIELPGDVIITSVIDEEGGGNGSIIAAMNGQKADGVVVCEPTNLELVIAHMGFIFFKIEIEGLAVHSGMKWVGVSAIEKAVKIMNAIDELEHKWLMQHKHILLPGPSSNVGVINGGVAGSTVADYCCFKTCVHYLPGSMNHEKVVKEYTGAIYRACEGDDWLKDHKPRVSIYQAGGPFEMEKDHEFVKSFERAYGSAEGKEIKIVGSPSGCDARVWKNIAKCPTVQFGPGSPSQCHAINEFIDMEQYFKSILIYANLILEWCQG</sequence>
<comment type="cofactor">
    <cofactor evidence="2">
        <name>Zn(2+)</name>
        <dbReference type="ChEBI" id="CHEBI:29105"/>
    </cofactor>
</comment>
<dbReference type="InterPro" id="IPR036264">
    <property type="entry name" value="Bact_exopeptidase_dim_dom"/>
</dbReference>
<reference evidence="9" key="1">
    <citation type="journal article" date="2016" name="Genome Announc.">
        <title>Draft Genome Sequence of the Syntrophic Lactate-Degrading Bacterium Tepidanaerobacter syntrophicus JLT.</title>
        <authorList>
            <person name="Matsuura N."/>
            <person name="Ohashi A."/>
            <person name="Tourlousse D.M."/>
            <person name="Sekiguchi Y."/>
        </authorList>
    </citation>
    <scope>NUCLEOTIDE SEQUENCE [LARGE SCALE GENOMIC DNA]</scope>
    <source>
        <strain evidence="9">JL</strain>
    </source>
</reference>
<evidence type="ECO:0000313" key="9">
    <source>
        <dbReference type="EMBL" id="GAQ24818.1"/>
    </source>
</evidence>
<evidence type="ECO:0000256" key="4">
    <source>
        <dbReference type="ARBA" id="ARBA00022723"/>
    </source>
</evidence>
<dbReference type="InterPro" id="IPR002933">
    <property type="entry name" value="Peptidase_M20"/>
</dbReference>
<dbReference type="NCBIfam" id="TIGR01910">
    <property type="entry name" value="DapE-ArgE"/>
    <property type="match status" value="1"/>
</dbReference>
<evidence type="ECO:0000256" key="1">
    <source>
        <dbReference type="ARBA" id="ARBA00001941"/>
    </source>
</evidence>
<dbReference type="SUPFAM" id="SSF55031">
    <property type="entry name" value="Bacterial exopeptidase dimerisation domain"/>
    <property type="match status" value="1"/>
</dbReference>
<dbReference type="Pfam" id="PF01546">
    <property type="entry name" value="Peptidase_M20"/>
    <property type="match status" value="1"/>
</dbReference>
<dbReference type="InterPro" id="IPR050072">
    <property type="entry name" value="Peptidase_M20A"/>
</dbReference>
<dbReference type="InterPro" id="IPR011650">
    <property type="entry name" value="Peptidase_M20_dimer"/>
</dbReference>
<comment type="cofactor">
    <cofactor evidence="1">
        <name>Co(2+)</name>
        <dbReference type="ChEBI" id="CHEBI:48828"/>
    </cofactor>
</comment>
<name>A0A0U9HDD2_9FIRM</name>
<dbReference type="GO" id="GO:0046872">
    <property type="term" value="F:metal ion binding"/>
    <property type="evidence" value="ECO:0007669"/>
    <property type="project" value="UniProtKB-KW"/>
</dbReference>
<accession>A0A0U9HDD2</accession>
<dbReference type="GO" id="GO:0016787">
    <property type="term" value="F:hydrolase activity"/>
    <property type="evidence" value="ECO:0007669"/>
    <property type="project" value="UniProtKB-KW"/>
</dbReference>
<gene>
    <name evidence="9" type="ORF">TSYNT_6199</name>
</gene>
<keyword evidence="5" id="KW-0378">Hydrolase</keyword>
<dbReference type="Gene3D" id="3.40.630.10">
    <property type="entry name" value="Zn peptidases"/>
    <property type="match status" value="1"/>
</dbReference>
<organism evidence="9">
    <name type="scientific">Tepidanaerobacter syntrophicus</name>
    <dbReference type="NCBI Taxonomy" id="224999"/>
    <lineage>
        <taxon>Bacteria</taxon>
        <taxon>Bacillati</taxon>
        <taxon>Bacillota</taxon>
        <taxon>Clostridia</taxon>
        <taxon>Thermosediminibacterales</taxon>
        <taxon>Tepidanaerobacteraceae</taxon>
        <taxon>Tepidanaerobacter</taxon>
    </lineage>
</organism>
<evidence type="ECO:0000256" key="5">
    <source>
        <dbReference type="ARBA" id="ARBA00022801"/>
    </source>
</evidence>
<dbReference type="SUPFAM" id="SSF53187">
    <property type="entry name" value="Zn-dependent exopeptidases"/>
    <property type="match status" value="1"/>
</dbReference>
<dbReference type="EMBL" id="DF977000">
    <property type="protein sequence ID" value="GAQ24818.1"/>
    <property type="molecule type" value="Genomic_DNA"/>
</dbReference>
<dbReference type="RefSeq" id="WP_059032003.1">
    <property type="nucleotide sequence ID" value="NZ_BSDN01000003.1"/>
</dbReference>
<dbReference type="Pfam" id="PF07687">
    <property type="entry name" value="M20_dimer"/>
    <property type="match status" value="1"/>
</dbReference>
<evidence type="ECO:0000256" key="3">
    <source>
        <dbReference type="ARBA" id="ARBA00006247"/>
    </source>
</evidence>
<comment type="similarity">
    <text evidence="3">Belongs to the peptidase M20A family.</text>
</comment>
<evidence type="ECO:0000256" key="7">
    <source>
        <dbReference type="ARBA" id="ARBA00023285"/>
    </source>
</evidence>
<dbReference type="PANTHER" id="PTHR43808">
    <property type="entry name" value="ACETYLORNITHINE DEACETYLASE"/>
    <property type="match status" value="1"/>
</dbReference>
<evidence type="ECO:0000259" key="8">
    <source>
        <dbReference type="Pfam" id="PF07687"/>
    </source>
</evidence>
<feature type="domain" description="Peptidase M20 dimerisation" evidence="8">
    <location>
        <begin position="210"/>
        <end position="313"/>
    </location>
</feature>
<keyword evidence="6" id="KW-0862">Zinc</keyword>
<keyword evidence="7" id="KW-0170">Cobalt</keyword>
<dbReference type="InterPro" id="IPR010182">
    <property type="entry name" value="ArgE/DapE"/>
</dbReference>
<dbReference type="Gene3D" id="3.30.70.360">
    <property type="match status" value="1"/>
</dbReference>
<protein>
    <submittedName>
        <fullName evidence="9">Acetylornithine deacetylase</fullName>
    </submittedName>
</protein>
<dbReference type="STRING" id="224999.GCA_001485475_00824"/>
<keyword evidence="10" id="KW-1185">Reference proteome</keyword>
<keyword evidence="4" id="KW-0479">Metal-binding</keyword>
<dbReference type="PANTHER" id="PTHR43808:SF25">
    <property type="entry name" value="PEPTIDASE M20 DIMERISATION DOMAIN-CONTAINING PROTEIN"/>
    <property type="match status" value="1"/>
</dbReference>
<evidence type="ECO:0000256" key="6">
    <source>
        <dbReference type="ARBA" id="ARBA00022833"/>
    </source>
</evidence>
<dbReference type="AlphaFoldDB" id="A0A0U9HDD2"/>